<sequence>MTGNLGPWSRHPAWGHTVTTTATIPALLTVLKVSAMYRSHCVHHLPVALCPPRRPHPPWFPMCTLPGANPSQSPSSLGVGSATLWAARLPTKPSDTHSHLGHHAHKHIQTIGAACLPCVYSVNDLGVCPAGTDLGSGIANAPPPPGGKGISGLTDSWKGKRGPGGRS</sequence>
<proteinExistence type="predicted"/>
<evidence type="ECO:0000256" key="1">
    <source>
        <dbReference type="SAM" id="MobiDB-lite"/>
    </source>
</evidence>
<dbReference type="AlphaFoldDB" id="A0A9N7VFZ2"/>
<dbReference type="EMBL" id="CADEAL010004094">
    <property type="protein sequence ID" value="CAB1451626.1"/>
    <property type="molecule type" value="Genomic_DNA"/>
</dbReference>
<name>A0A9N7VFZ2_PLEPL</name>
<gene>
    <name evidence="2" type="ORF">PLEPLA_LOCUS39320</name>
</gene>
<evidence type="ECO:0000313" key="3">
    <source>
        <dbReference type="Proteomes" id="UP001153269"/>
    </source>
</evidence>
<dbReference type="Proteomes" id="UP001153269">
    <property type="component" value="Unassembled WGS sequence"/>
</dbReference>
<accession>A0A9N7VFZ2</accession>
<feature type="region of interest" description="Disordered" evidence="1">
    <location>
        <begin position="139"/>
        <end position="167"/>
    </location>
</feature>
<keyword evidence="3" id="KW-1185">Reference proteome</keyword>
<comment type="caution">
    <text evidence="2">The sequence shown here is derived from an EMBL/GenBank/DDBJ whole genome shotgun (WGS) entry which is preliminary data.</text>
</comment>
<protein>
    <submittedName>
        <fullName evidence="2">Uncharacterized protein</fullName>
    </submittedName>
</protein>
<evidence type="ECO:0000313" key="2">
    <source>
        <dbReference type="EMBL" id="CAB1451626.1"/>
    </source>
</evidence>
<organism evidence="2 3">
    <name type="scientific">Pleuronectes platessa</name>
    <name type="common">European plaice</name>
    <dbReference type="NCBI Taxonomy" id="8262"/>
    <lineage>
        <taxon>Eukaryota</taxon>
        <taxon>Metazoa</taxon>
        <taxon>Chordata</taxon>
        <taxon>Craniata</taxon>
        <taxon>Vertebrata</taxon>
        <taxon>Euteleostomi</taxon>
        <taxon>Actinopterygii</taxon>
        <taxon>Neopterygii</taxon>
        <taxon>Teleostei</taxon>
        <taxon>Neoteleostei</taxon>
        <taxon>Acanthomorphata</taxon>
        <taxon>Carangaria</taxon>
        <taxon>Pleuronectiformes</taxon>
        <taxon>Pleuronectoidei</taxon>
        <taxon>Pleuronectidae</taxon>
        <taxon>Pleuronectes</taxon>
    </lineage>
</organism>
<reference evidence="2" key="1">
    <citation type="submission" date="2020-03" db="EMBL/GenBank/DDBJ databases">
        <authorList>
            <person name="Weist P."/>
        </authorList>
    </citation>
    <scope>NUCLEOTIDE SEQUENCE</scope>
</reference>